<dbReference type="EMBL" id="BSYI01000003">
    <property type="protein sequence ID" value="GMG81261.1"/>
    <property type="molecule type" value="Genomic_DNA"/>
</dbReference>
<organism evidence="3 4">
    <name type="scientific">Paralimibaculum aggregatum</name>
    <dbReference type="NCBI Taxonomy" id="3036245"/>
    <lineage>
        <taxon>Bacteria</taxon>
        <taxon>Pseudomonadati</taxon>
        <taxon>Pseudomonadota</taxon>
        <taxon>Alphaproteobacteria</taxon>
        <taxon>Rhodobacterales</taxon>
        <taxon>Paracoccaceae</taxon>
        <taxon>Paralimibaculum</taxon>
    </lineage>
</organism>
<gene>
    <name evidence="3" type="ORF">LNKW23_04740</name>
</gene>
<comment type="caution">
    <text evidence="3">The sequence shown here is derived from an EMBL/GenBank/DDBJ whole genome shotgun (WGS) entry which is preliminary data.</text>
</comment>
<dbReference type="NCBIfam" id="TIGR01444">
    <property type="entry name" value="fkbM_fam"/>
    <property type="match status" value="1"/>
</dbReference>
<sequence length="256" mass="26878">MAGERTARTATRPRQVPADGPLHLAKLLSLRGLPALPGASGERFARRFHRRRRNPPVPGAIAAFEAVLDGLGPEAVCVDLGANTGEVTARMAARGVEVHAVEADPWAFGRLAARFAGAANVHLRRAAVGTGDGLAMLSRAPGFARDPARLPVGSSLIGGRERQGAHDAVAVPQIDIRRLLGEIGRPVAILKMDIEGAGAAVLGRLLDGPEAAAVAQIFAGTHEMQMPALRPAPGALRRRRGTAAPRINPDWQRGPR</sequence>
<protein>
    <recommendedName>
        <fullName evidence="2">Methyltransferase FkbM domain-containing protein</fullName>
    </recommendedName>
</protein>
<name>A0ABQ6LLF9_9RHOB</name>
<dbReference type="PANTHER" id="PTHR34203:SF15">
    <property type="entry name" value="SLL1173 PROTEIN"/>
    <property type="match status" value="1"/>
</dbReference>
<evidence type="ECO:0000313" key="4">
    <source>
        <dbReference type="Proteomes" id="UP001239909"/>
    </source>
</evidence>
<dbReference type="Pfam" id="PF05050">
    <property type="entry name" value="Methyltransf_21"/>
    <property type="match status" value="1"/>
</dbReference>
<evidence type="ECO:0000259" key="2">
    <source>
        <dbReference type="Pfam" id="PF05050"/>
    </source>
</evidence>
<dbReference type="InterPro" id="IPR052514">
    <property type="entry name" value="SAM-dependent_MTase"/>
</dbReference>
<feature type="domain" description="Methyltransferase FkbM" evidence="2">
    <location>
        <begin position="79"/>
        <end position="203"/>
    </location>
</feature>
<proteinExistence type="predicted"/>
<dbReference type="PANTHER" id="PTHR34203">
    <property type="entry name" value="METHYLTRANSFERASE, FKBM FAMILY PROTEIN"/>
    <property type="match status" value="1"/>
</dbReference>
<dbReference type="InterPro" id="IPR006342">
    <property type="entry name" value="FkbM_mtfrase"/>
</dbReference>
<accession>A0ABQ6LLF9</accession>
<dbReference type="Gene3D" id="3.40.50.150">
    <property type="entry name" value="Vaccinia Virus protein VP39"/>
    <property type="match status" value="1"/>
</dbReference>
<dbReference type="RefSeq" id="WP_285669924.1">
    <property type="nucleotide sequence ID" value="NZ_BSYI01000003.1"/>
</dbReference>
<evidence type="ECO:0000313" key="3">
    <source>
        <dbReference type="EMBL" id="GMG81261.1"/>
    </source>
</evidence>
<dbReference type="InterPro" id="IPR029063">
    <property type="entry name" value="SAM-dependent_MTases_sf"/>
</dbReference>
<reference evidence="3 4" key="1">
    <citation type="submission" date="2023-04" db="EMBL/GenBank/DDBJ databases">
        <title>Marinoamorphus aggregata gen. nov., sp. Nov., isolate from tissue of brittle star Ophioplocus japonicus.</title>
        <authorList>
            <person name="Kawano K."/>
            <person name="Sawayama S."/>
            <person name="Nakagawa S."/>
        </authorList>
    </citation>
    <scope>NUCLEOTIDE SEQUENCE [LARGE SCALE GENOMIC DNA]</scope>
    <source>
        <strain evidence="3 4">NKW23</strain>
    </source>
</reference>
<dbReference type="Proteomes" id="UP001239909">
    <property type="component" value="Unassembled WGS sequence"/>
</dbReference>
<dbReference type="SUPFAM" id="SSF53335">
    <property type="entry name" value="S-adenosyl-L-methionine-dependent methyltransferases"/>
    <property type="match status" value="1"/>
</dbReference>
<keyword evidence="4" id="KW-1185">Reference proteome</keyword>
<evidence type="ECO:0000256" key="1">
    <source>
        <dbReference type="SAM" id="MobiDB-lite"/>
    </source>
</evidence>
<feature type="region of interest" description="Disordered" evidence="1">
    <location>
        <begin position="232"/>
        <end position="256"/>
    </location>
</feature>